<name>X0WQ80_9ZZZZ</name>
<protein>
    <submittedName>
        <fullName evidence="1">Uncharacterized protein</fullName>
    </submittedName>
</protein>
<dbReference type="AlphaFoldDB" id="X0WQ80"/>
<organism evidence="1">
    <name type="scientific">marine sediment metagenome</name>
    <dbReference type="NCBI Taxonomy" id="412755"/>
    <lineage>
        <taxon>unclassified sequences</taxon>
        <taxon>metagenomes</taxon>
        <taxon>ecological metagenomes</taxon>
    </lineage>
</organism>
<gene>
    <name evidence="1" type="ORF">S01H1_73928</name>
</gene>
<sequence>RTFMTGDPFVSGDYGAYREGVGPEASEEDPDYFPAHLLDL</sequence>
<reference evidence="1" key="1">
    <citation type="journal article" date="2014" name="Front. Microbiol.">
        <title>High frequency of phylogenetically diverse reductive dehalogenase-homologous genes in deep subseafloor sedimentary metagenomes.</title>
        <authorList>
            <person name="Kawai M."/>
            <person name="Futagami T."/>
            <person name="Toyoda A."/>
            <person name="Takaki Y."/>
            <person name="Nishi S."/>
            <person name="Hori S."/>
            <person name="Arai W."/>
            <person name="Tsubouchi T."/>
            <person name="Morono Y."/>
            <person name="Uchiyama I."/>
            <person name="Ito T."/>
            <person name="Fujiyama A."/>
            <person name="Inagaki F."/>
            <person name="Takami H."/>
        </authorList>
    </citation>
    <scope>NUCLEOTIDE SEQUENCE</scope>
    <source>
        <strain evidence="1">Expedition CK06-06</strain>
    </source>
</reference>
<dbReference type="EMBL" id="BARS01049425">
    <property type="protein sequence ID" value="GAG32810.1"/>
    <property type="molecule type" value="Genomic_DNA"/>
</dbReference>
<feature type="non-terminal residue" evidence="1">
    <location>
        <position position="1"/>
    </location>
</feature>
<comment type="caution">
    <text evidence="1">The sequence shown here is derived from an EMBL/GenBank/DDBJ whole genome shotgun (WGS) entry which is preliminary data.</text>
</comment>
<proteinExistence type="predicted"/>
<accession>X0WQ80</accession>
<evidence type="ECO:0000313" key="1">
    <source>
        <dbReference type="EMBL" id="GAG32810.1"/>
    </source>
</evidence>